<dbReference type="Proteomes" id="UP000182347">
    <property type="component" value="Unassembled WGS sequence"/>
</dbReference>
<dbReference type="SUPFAM" id="SSF160246">
    <property type="entry name" value="EspE N-terminal domain-like"/>
    <property type="match status" value="1"/>
</dbReference>
<evidence type="ECO:0000313" key="7">
    <source>
        <dbReference type="Proteomes" id="UP000182347"/>
    </source>
</evidence>
<dbReference type="RefSeq" id="WP_074600874.1">
    <property type="nucleotide sequence ID" value="NZ_FNHF01000007.1"/>
</dbReference>
<organism evidence="6 7">
    <name type="scientific">Sediminibacillus halophilus</name>
    <dbReference type="NCBI Taxonomy" id="482461"/>
    <lineage>
        <taxon>Bacteria</taxon>
        <taxon>Bacillati</taxon>
        <taxon>Bacillota</taxon>
        <taxon>Bacilli</taxon>
        <taxon>Bacillales</taxon>
        <taxon>Bacillaceae</taxon>
        <taxon>Sediminibacillus</taxon>
    </lineage>
</organism>
<dbReference type="InterPro" id="IPR037257">
    <property type="entry name" value="T2SS_E_N_sf"/>
</dbReference>
<dbReference type="OrthoDB" id="9808272at2"/>
<dbReference type="CDD" id="cd01129">
    <property type="entry name" value="PulE-GspE-like"/>
    <property type="match status" value="1"/>
</dbReference>
<dbReference type="FunFam" id="3.30.300.160:FF:000002">
    <property type="entry name" value="Type II secretion system protein E"/>
    <property type="match status" value="1"/>
</dbReference>
<dbReference type="InterPro" id="IPR027417">
    <property type="entry name" value="P-loop_NTPase"/>
</dbReference>
<evidence type="ECO:0000256" key="3">
    <source>
        <dbReference type="ARBA" id="ARBA00022840"/>
    </source>
</evidence>
<proteinExistence type="inferred from homology"/>
<keyword evidence="7" id="KW-1185">Reference proteome</keyword>
<dbReference type="Pfam" id="PF00437">
    <property type="entry name" value="T2SSE"/>
    <property type="match status" value="1"/>
</dbReference>
<sequence>MPIRNKKKLGDLLKEAGVLTETEIVETLEQKKQGQKLGDALLEQGFITEQQLLEVLELQLGIQSVSLYRYPIDQKLTEMVPKEMAQRNVLMPLTLRENTMTVAMNDPIDYFSIDDLELSTGFDIKPVIASKDDILQAINKYYDQEDFAMEEDDADLADDAPAVRIMDQLLQTGVHLKASDIHIDPAEDSLSVRYRVDGMLHKERTIPKRLQNSLTARMKIMANLNITETRLPQDGRVRVVIDEKPIDLRISILPTVFGEKIVIRILDLSNIVKKLTDLDFSEENYHYYRKLIQQPSGLILLTGPTGSGKTSTLYASINQLNREEVNIITVEDPVEYQLEGINQVQVNAKIGLDFAAGLRSILRQDPNIIMVGEIRDTETAEIAVRSSLTGHMVFSTLHTNSAMAAIPRLFDMKVEPYLVVSSLSGIMAQRLVKKLCKDCKQSRGLNQMEKEIFERHNIAIDRLYEGKGCNSCRQTGYKGRTAIQELLVIDDAIRHMMMENSSMSEVKNYLKQNGMKFLMDDGLEKVKQGTTSLEEVLRVATEE</sequence>
<comment type="similarity">
    <text evidence="1">Belongs to the GSP E family.</text>
</comment>
<keyword evidence="2" id="KW-0547">Nucleotide-binding</keyword>
<dbReference type="GO" id="GO:0016887">
    <property type="term" value="F:ATP hydrolysis activity"/>
    <property type="evidence" value="ECO:0007669"/>
    <property type="project" value="TreeGrafter"/>
</dbReference>
<evidence type="ECO:0000313" key="6">
    <source>
        <dbReference type="EMBL" id="SDM98216.1"/>
    </source>
</evidence>
<dbReference type="Gene3D" id="3.40.50.300">
    <property type="entry name" value="P-loop containing nucleotide triphosphate hydrolases"/>
    <property type="match status" value="1"/>
</dbReference>
<dbReference type="AlphaFoldDB" id="A0A1G9XP40"/>
<evidence type="ECO:0000256" key="1">
    <source>
        <dbReference type="ARBA" id="ARBA00006611"/>
    </source>
</evidence>
<dbReference type="PANTHER" id="PTHR30258:SF1">
    <property type="entry name" value="PROTEIN TRANSPORT PROTEIN HOFB HOMOLOG"/>
    <property type="match status" value="1"/>
</dbReference>
<protein>
    <submittedName>
        <fullName evidence="6">Type IV pilus assembly protein PilB</fullName>
    </submittedName>
</protein>
<dbReference type="GO" id="GO:0005524">
    <property type="term" value="F:ATP binding"/>
    <property type="evidence" value="ECO:0007669"/>
    <property type="project" value="UniProtKB-KW"/>
</dbReference>
<dbReference type="GO" id="GO:0005886">
    <property type="term" value="C:plasma membrane"/>
    <property type="evidence" value="ECO:0007669"/>
    <property type="project" value="TreeGrafter"/>
</dbReference>
<gene>
    <name evidence="6" type="ORF">SAMN05216244_3895</name>
</gene>
<dbReference type="Gene3D" id="3.30.300.160">
    <property type="entry name" value="Type II secretion system, protein E, N-terminal domain"/>
    <property type="match status" value="1"/>
</dbReference>
<accession>A0A1G9XP40</accession>
<dbReference type="Pfam" id="PF05157">
    <property type="entry name" value="MshEN"/>
    <property type="match status" value="1"/>
</dbReference>
<evidence type="ECO:0000259" key="4">
    <source>
        <dbReference type="Pfam" id="PF00437"/>
    </source>
</evidence>
<dbReference type="STRING" id="482461.SAMN05216244_3895"/>
<evidence type="ECO:0000259" key="5">
    <source>
        <dbReference type="Pfam" id="PF05157"/>
    </source>
</evidence>
<dbReference type="InterPro" id="IPR007831">
    <property type="entry name" value="T2SS_GspE_N"/>
</dbReference>
<keyword evidence="3" id="KW-0067">ATP-binding</keyword>
<reference evidence="7" key="1">
    <citation type="submission" date="2016-10" db="EMBL/GenBank/DDBJ databases">
        <authorList>
            <person name="Varghese N."/>
            <person name="Submissions S."/>
        </authorList>
    </citation>
    <scope>NUCLEOTIDE SEQUENCE [LARGE SCALE GENOMIC DNA]</scope>
    <source>
        <strain evidence="7">CGMCC 1.6199</strain>
    </source>
</reference>
<dbReference type="Gene3D" id="3.30.450.90">
    <property type="match status" value="1"/>
</dbReference>
<feature type="domain" description="Bacterial type II secretion system protein E" evidence="4">
    <location>
        <begin position="156"/>
        <end position="538"/>
    </location>
</feature>
<dbReference type="FunFam" id="3.40.50.300:FF:000398">
    <property type="entry name" value="Type IV pilus assembly ATPase PilB"/>
    <property type="match status" value="1"/>
</dbReference>
<name>A0A1G9XP40_9BACI</name>
<feature type="domain" description="Type II secretion system protein GspE N-terminal" evidence="5">
    <location>
        <begin position="60"/>
        <end position="146"/>
    </location>
</feature>
<dbReference type="PANTHER" id="PTHR30258">
    <property type="entry name" value="TYPE II SECRETION SYSTEM PROTEIN GSPE-RELATED"/>
    <property type="match status" value="1"/>
</dbReference>
<dbReference type="SUPFAM" id="SSF52540">
    <property type="entry name" value="P-loop containing nucleoside triphosphate hydrolases"/>
    <property type="match status" value="1"/>
</dbReference>
<dbReference type="EMBL" id="FNHF01000007">
    <property type="protein sequence ID" value="SDM98216.1"/>
    <property type="molecule type" value="Genomic_DNA"/>
</dbReference>
<evidence type="ECO:0000256" key="2">
    <source>
        <dbReference type="ARBA" id="ARBA00022741"/>
    </source>
</evidence>
<dbReference type="InterPro" id="IPR001482">
    <property type="entry name" value="T2SS/T4SS_dom"/>
</dbReference>